<dbReference type="GO" id="GO:0035312">
    <property type="term" value="F:5'-3' DNA exonuclease activity"/>
    <property type="evidence" value="ECO:0007669"/>
    <property type="project" value="TreeGrafter"/>
</dbReference>
<dbReference type="InterPro" id="IPR054787">
    <property type="entry name" value="TrlF_ATPase"/>
</dbReference>
<protein>
    <recommendedName>
        <fullName evidence="2">Polymerase/histidinol phosphatase N-terminal domain-containing protein</fullName>
    </recommendedName>
</protein>
<dbReference type="InterPro" id="IPR016195">
    <property type="entry name" value="Pol/histidinol_Pase-like"/>
</dbReference>
<feature type="domain" description="Polymerase/histidinol phosphatase N-terminal" evidence="2">
    <location>
        <begin position="12"/>
        <end position="82"/>
    </location>
</feature>
<name>A0AA96CWX7_9BACT</name>
<dbReference type="PANTHER" id="PTHR42924">
    <property type="entry name" value="EXONUCLEASE"/>
    <property type="match status" value="1"/>
</dbReference>
<dbReference type="InterPro" id="IPR003141">
    <property type="entry name" value="Pol/His_phosphatase_N"/>
</dbReference>
<organism evidence="3">
    <name type="scientific">Arcobacter sp. AZ-2023</name>
    <dbReference type="NCBI Taxonomy" id="3074453"/>
    <lineage>
        <taxon>Bacteria</taxon>
        <taxon>Pseudomonadati</taxon>
        <taxon>Campylobacterota</taxon>
        <taxon>Epsilonproteobacteria</taxon>
        <taxon>Campylobacterales</taxon>
        <taxon>Arcobacteraceae</taxon>
        <taxon>Arcobacter</taxon>
    </lineage>
</organism>
<dbReference type="AlphaFoldDB" id="A0AA96CWX7"/>
<accession>A0AA96CWX7</accession>
<sequence>MSFERGSEWRKWDLHFHTPSSYDYKDKSVTNQQIVDILLANNISVVAITDHHLIDVERIEELQKLAKDKITILPGIEFLADARGSQPIHFIGIFGENCNLKYIWGQLENKTALNKINGANKQINEVYCDLEDTIKLIHELGGIITIHAGNKHGSIEHITHSLPHTQAQKTDIANIIDFYELGKIEDEDGYIKYVFPAIKKYIPMIICSDNHDIKNYTFKGNCWIKANPTFEGLVQAINEPKDRVFIGDIPPKLKLVQLNKDKFIENIEINKTSESKLVDKWFENTNSIPLNSGLIAIIGNKGNGKSALADIIALSGNVKLPDGDWFSFLNKKRFKDKLSLASNFESKLTWLNNTIEIVNLNDTIPEESIEKVKYLPQKYIEKICNEDEYNSFQNEINKVVFSHIKQEDRLDKNNLYDLIKIKTEVESNERENLLKDLKQILQDNEDLKVKYSDIELKKLENLLADKNQQIKDHKLNKELIVVVSDPTVDQELQGEIKTKFEESRLIINQINNLQKELVDIQSLLNTESIKKNTIEIVTGEIDILVLQFQKTMEEKQLKLKDSELEIDINSVLKIHYEKSILTRELEKVKKVISDNNELKNKKSQEINTLKENKTKLDSELSEPQKEYQDYLEKIKLWESKNIELLNEKAIIEKEINFSKTELPIKLEEHELAKAYVIDKIYSTYERELEIFKELYSPVLEFVLNEKEKLGSTSFVDFTTQIIMDKNMLIDSLISFFDGRRQQFKEEDLKELVAKYSDDIKLDNLKEMFIELLQVIERNKPLNQQFKDGKQLADFYLELLGLKYLKVEYDILFDNKNIKQLSPGERGALLIIFYLLIDKGDIPLIIDQPEDNLDNESVFEYLVPYIKQAKQRRQIIIVTHNPNIAVVADAEQVIYTELDKANGNQIKYITGAIEDKEINKQIVKVLEGTMPAFDNRTVKYYRN</sequence>
<dbReference type="SMART" id="SM00481">
    <property type="entry name" value="POLIIIAc"/>
    <property type="match status" value="1"/>
</dbReference>
<dbReference type="Gene3D" id="3.20.20.140">
    <property type="entry name" value="Metal-dependent hydrolases"/>
    <property type="match status" value="1"/>
</dbReference>
<dbReference type="NCBIfam" id="NF045780">
    <property type="entry name" value="TrlF_fam_ATP"/>
    <property type="match status" value="1"/>
</dbReference>
<reference evidence="3" key="1">
    <citation type="submission" date="2023-09" db="EMBL/GenBank/DDBJ databases">
        <title>Arcobacter tbilisiensis sp. nov. isolated from chicken meat in Tbilisi, Georgia.</title>
        <authorList>
            <person name="Matthias R."/>
            <person name="Zautner A.E."/>
        </authorList>
    </citation>
    <scope>NUCLEOTIDE SEQUENCE</scope>
    <source>
        <strain evidence="3">LEO 107</strain>
    </source>
</reference>
<dbReference type="PANTHER" id="PTHR42924:SF3">
    <property type="entry name" value="POLYMERASE_HISTIDINOL PHOSPHATASE N-TERMINAL DOMAIN-CONTAINING PROTEIN"/>
    <property type="match status" value="1"/>
</dbReference>
<dbReference type="Gene3D" id="3.40.50.300">
    <property type="entry name" value="P-loop containing nucleotide triphosphate hydrolases"/>
    <property type="match status" value="1"/>
</dbReference>
<dbReference type="InterPro" id="IPR052018">
    <property type="entry name" value="PHP_domain"/>
</dbReference>
<dbReference type="InterPro" id="IPR027417">
    <property type="entry name" value="P-loop_NTPase"/>
</dbReference>
<evidence type="ECO:0000313" key="3">
    <source>
        <dbReference type="EMBL" id="WNL16094.1"/>
    </source>
</evidence>
<dbReference type="SUPFAM" id="SSF52540">
    <property type="entry name" value="P-loop containing nucleoside triphosphate hydrolases"/>
    <property type="match status" value="1"/>
</dbReference>
<keyword evidence="1" id="KW-0175">Coiled coil</keyword>
<gene>
    <name evidence="3" type="ORF">RJG54_07650</name>
</gene>
<feature type="coiled-coil region" evidence="1">
    <location>
        <begin position="430"/>
        <end position="476"/>
    </location>
</feature>
<dbReference type="SUPFAM" id="SSF89550">
    <property type="entry name" value="PHP domain-like"/>
    <property type="match status" value="1"/>
</dbReference>
<evidence type="ECO:0000259" key="2">
    <source>
        <dbReference type="SMART" id="SM00481"/>
    </source>
</evidence>
<dbReference type="EMBL" id="CP134846">
    <property type="protein sequence ID" value="WNL16094.1"/>
    <property type="molecule type" value="Genomic_DNA"/>
</dbReference>
<evidence type="ECO:0000256" key="1">
    <source>
        <dbReference type="SAM" id="Coils"/>
    </source>
</evidence>
<dbReference type="GO" id="GO:0004534">
    <property type="term" value="F:5'-3' RNA exonuclease activity"/>
    <property type="evidence" value="ECO:0007669"/>
    <property type="project" value="TreeGrafter"/>
</dbReference>
<proteinExistence type="predicted"/>
<feature type="coiled-coil region" evidence="1">
    <location>
        <begin position="545"/>
        <end position="654"/>
    </location>
</feature>